<dbReference type="RefSeq" id="WP_191762019.1">
    <property type="nucleotide sequence ID" value="NZ_VJXY01000079.1"/>
</dbReference>
<dbReference type="InterPro" id="IPR012334">
    <property type="entry name" value="Pectin_lyas_fold"/>
</dbReference>
<evidence type="ECO:0000313" key="1">
    <source>
        <dbReference type="EMBL" id="MBD6620708.1"/>
    </source>
</evidence>
<protein>
    <recommendedName>
        <fullName evidence="3">DUF1565 domain-containing protein</fullName>
    </recommendedName>
</protein>
<accession>A0AA40T4D0</accession>
<dbReference type="EMBL" id="VJXY01000079">
    <property type="protein sequence ID" value="MBD6620708.1"/>
    <property type="molecule type" value="Genomic_DNA"/>
</dbReference>
<comment type="caution">
    <text evidence="1">The sequence shown here is derived from an EMBL/GenBank/DDBJ whole genome shotgun (WGS) entry which is preliminary data.</text>
</comment>
<dbReference type="Gene3D" id="2.160.20.10">
    <property type="entry name" value="Single-stranded right-handed beta-helix, Pectin lyase-like"/>
    <property type="match status" value="1"/>
</dbReference>
<keyword evidence="2" id="KW-1185">Reference proteome</keyword>
<dbReference type="AlphaFoldDB" id="A0AA40T4D0"/>
<sequence length="724" mass="79595">MITTQLFTDSFDRPATTAGTIGNGWLDLKPNMTAGTDWSISSSTYLNAVNTTSGTSSAVLNTHTIQDCEVVFQANRTNYNSTFRPFIETRIQSNGDRYRIRLALVNDNTQVDVQATKVVKGVTTELWKALTNVTSSTSDFKYIVRCYSFNTALTVFEVYYIDTANNKLVLLTEFSDADPALASAGKVGLGHYNQVICRVFTLNKLALDTPQSKTIYYVATNGNDTSGKGTKAAPWATVQKALITVMPDSGHVIKVAAGTYTLATNPTLVPSGITLIGDGKPTIVGALKLSKGRKNRIINFNFTGTSTANTPCDYYKHNTGIEVRDTFDILLHNLSFKKYRKNALRLLSVHTVKVSSVDMVDSSYSDRRFYAPGSSVLPQNADDGLTSQTQSNCLEVTRLTKARFVNVHVDTISKRGGAAFRTYEDLSKFYNSGATPPTYLDDIDIQNCTFLVDRFMSWGGGYSPQMSLEIFNHRTTNTTIRNCVFNSTVSLASGTNTPALKLYECEWIKWLDDQPLYAIEVVSNNIEIFCNYITAGSYPIYNSGAKVSNILVHSNVFRNIGYVVNFKSSSPLKFYNNTVYTGGKDKFFNFGSTGQFEHPNNDIANNIFYYDSATAGGDKLGVTIGVRNNLFHNMDVPTTATKSKTGKPLWVSSQPVLSTDYRPQQSSPVRGAAAVISGITPEGESAPDIGAHQWKLNNIDIWHPGIKSDIDLTDITTILADCYA</sequence>
<evidence type="ECO:0008006" key="3">
    <source>
        <dbReference type="Google" id="ProtNLM"/>
    </source>
</evidence>
<dbReference type="SUPFAM" id="SSF51126">
    <property type="entry name" value="Pectin lyase-like"/>
    <property type="match status" value="1"/>
</dbReference>
<evidence type="ECO:0000313" key="2">
    <source>
        <dbReference type="Proteomes" id="UP001165986"/>
    </source>
</evidence>
<dbReference type="Proteomes" id="UP001165986">
    <property type="component" value="Unassembled WGS sequence"/>
</dbReference>
<organism evidence="1 2">
    <name type="scientific">Komarekiella delphini-convector SJRDD-AB1</name>
    <dbReference type="NCBI Taxonomy" id="2593771"/>
    <lineage>
        <taxon>Bacteria</taxon>
        <taxon>Bacillati</taxon>
        <taxon>Cyanobacteriota</taxon>
        <taxon>Cyanophyceae</taxon>
        <taxon>Nostocales</taxon>
        <taxon>Nostocaceae</taxon>
        <taxon>Komarekiella</taxon>
        <taxon>Komarekiella delphini-convector</taxon>
    </lineage>
</organism>
<reference evidence="1" key="1">
    <citation type="submission" date="2019-07" db="EMBL/GenBank/DDBJ databases">
        <title>Toxilogical consequences of a new and cryptic species of cyanobacteria (Komarekiella delphini-convector) recovered from the epidermis of a bottlenose dolphin and 1500 ft. in the air.</title>
        <authorList>
            <person name="Brown A.O."/>
            <person name="Dvorak P."/>
            <person name="Villanueva C.D."/>
            <person name="Foss A.J."/>
            <person name="Garvey A.D."/>
            <person name="Gibson Q.A."/>
            <person name="Johansen J.R."/>
            <person name="Casamatta D.A."/>
        </authorList>
    </citation>
    <scope>NUCLEOTIDE SEQUENCE</scope>
    <source>
        <strain evidence="1">SJRDD-AB1</strain>
    </source>
</reference>
<dbReference type="InterPro" id="IPR011050">
    <property type="entry name" value="Pectin_lyase_fold/virulence"/>
</dbReference>
<name>A0AA40T4D0_9NOST</name>
<proteinExistence type="predicted"/>
<gene>
    <name evidence="1" type="ORF">FNW02_34345</name>
</gene>